<name>A0A5Q0M4Z4_VARPD</name>
<dbReference type="EMBL" id="CP045644">
    <property type="protein sequence ID" value="QFZ83535.1"/>
    <property type="molecule type" value="Genomic_DNA"/>
</dbReference>
<dbReference type="Proteomes" id="UP000326780">
    <property type="component" value="Chromosome"/>
</dbReference>
<dbReference type="AlphaFoldDB" id="A0A5Q0M4Z4"/>
<accession>A0A5Q0M4Z4</accession>
<dbReference type="RefSeq" id="WP_153282248.1">
    <property type="nucleotide sequence ID" value="NZ_CP045644.1"/>
</dbReference>
<reference evidence="1 2" key="1">
    <citation type="submission" date="2019-10" db="EMBL/GenBank/DDBJ databases">
        <title>Complete genome sequence of Variovorax paradoxus 5C-2.</title>
        <authorList>
            <person name="Gogoleva N.E."/>
            <person name="Balkin A.S."/>
        </authorList>
    </citation>
    <scope>NUCLEOTIDE SEQUENCE [LARGE SCALE GENOMIC DNA]</scope>
    <source>
        <strain evidence="1 2">5C-2</strain>
    </source>
</reference>
<evidence type="ECO:0000313" key="2">
    <source>
        <dbReference type="Proteomes" id="UP000326780"/>
    </source>
</evidence>
<proteinExistence type="predicted"/>
<sequence length="106" mass="12394">MWKPTTPIVFAGRTLTDQEAWWHEFKDEFYELYEGAVDSDLLTIVCDTMHPRAFNDDPRDIARLAHAVLTYERPELAEAAHGERAHLWRTAAPRAKRSTSCRRPRR</sequence>
<gene>
    <name evidence="1" type="ORF">GFK26_12585</name>
</gene>
<protein>
    <submittedName>
        <fullName evidence="1">Uncharacterized protein</fullName>
    </submittedName>
</protein>
<evidence type="ECO:0000313" key="1">
    <source>
        <dbReference type="EMBL" id="QFZ83535.1"/>
    </source>
</evidence>
<organism evidence="1 2">
    <name type="scientific">Variovorax paradoxus</name>
    <dbReference type="NCBI Taxonomy" id="34073"/>
    <lineage>
        <taxon>Bacteria</taxon>
        <taxon>Pseudomonadati</taxon>
        <taxon>Pseudomonadota</taxon>
        <taxon>Betaproteobacteria</taxon>
        <taxon>Burkholderiales</taxon>
        <taxon>Comamonadaceae</taxon>
        <taxon>Variovorax</taxon>
    </lineage>
</organism>